<dbReference type="SUPFAM" id="SSF53822">
    <property type="entry name" value="Periplasmic binding protein-like I"/>
    <property type="match status" value="1"/>
</dbReference>
<evidence type="ECO:0000256" key="1">
    <source>
        <dbReference type="ARBA" id="ARBA00004193"/>
    </source>
</evidence>
<dbReference type="RefSeq" id="WP_095131367.1">
    <property type="nucleotide sequence ID" value="NZ_NIBG01000002.1"/>
</dbReference>
<dbReference type="CDD" id="cd06354">
    <property type="entry name" value="PBP1_PrnA-like"/>
    <property type="match status" value="1"/>
</dbReference>
<comment type="caution">
    <text evidence="8">The sequence shown here is derived from an EMBL/GenBank/DDBJ whole genome shotgun (WGS) entry which is preliminary data.</text>
</comment>
<keyword evidence="6" id="KW-0449">Lipoprotein</keyword>
<proteinExistence type="inferred from homology"/>
<comment type="similarity">
    <text evidence="2">Belongs to the BMP lipoprotein family.</text>
</comment>
<evidence type="ECO:0000313" key="9">
    <source>
        <dbReference type="Proteomes" id="UP000216024"/>
    </source>
</evidence>
<protein>
    <submittedName>
        <fullName evidence="8">BMP family ABC transporter substrate-binding protein</fullName>
    </submittedName>
</protein>
<dbReference type="EMBL" id="NIBG01000002">
    <property type="protein sequence ID" value="PAB60798.1"/>
    <property type="molecule type" value="Genomic_DNA"/>
</dbReference>
<dbReference type="Proteomes" id="UP000216024">
    <property type="component" value="Unassembled WGS sequence"/>
</dbReference>
<dbReference type="Pfam" id="PF02608">
    <property type="entry name" value="Bmp"/>
    <property type="match status" value="1"/>
</dbReference>
<evidence type="ECO:0000256" key="2">
    <source>
        <dbReference type="ARBA" id="ARBA00008610"/>
    </source>
</evidence>
<dbReference type="InterPro" id="IPR028082">
    <property type="entry name" value="Peripla_BP_I"/>
</dbReference>
<dbReference type="Gene3D" id="3.40.50.2300">
    <property type="match status" value="2"/>
</dbReference>
<keyword evidence="5" id="KW-0472">Membrane</keyword>
<reference evidence="8 9" key="1">
    <citation type="submission" date="2017-06" db="EMBL/GenBank/DDBJ databases">
        <title>Draft genome sequence of anaerobic fermentative bacterium Anaeromicrobium sediminis DY2726D isolated from West Pacific Ocean sediments.</title>
        <authorList>
            <person name="Zeng X."/>
        </authorList>
    </citation>
    <scope>NUCLEOTIDE SEQUENCE [LARGE SCALE GENOMIC DNA]</scope>
    <source>
        <strain evidence="8 9">DY2726D</strain>
    </source>
</reference>
<organism evidence="8 9">
    <name type="scientific">Anaeromicrobium sediminis</name>
    <dbReference type="NCBI Taxonomy" id="1478221"/>
    <lineage>
        <taxon>Bacteria</taxon>
        <taxon>Bacillati</taxon>
        <taxon>Bacillota</taxon>
        <taxon>Clostridia</taxon>
        <taxon>Peptostreptococcales</taxon>
        <taxon>Thermotaleaceae</taxon>
        <taxon>Anaeromicrobium</taxon>
    </lineage>
</organism>
<evidence type="ECO:0000259" key="7">
    <source>
        <dbReference type="Pfam" id="PF02608"/>
    </source>
</evidence>
<accession>A0A267MPH2</accession>
<evidence type="ECO:0000256" key="4">
    <source>
        <dbReference type="ARBA" id="ARBA00022729"/>
    </source>
</evidence>
<feature type="domain" description="ABC transporter substrate-binding protein PnrA-like" evidence="7">
    <location>
        <begin position="43"/>
        <end position="337"/>
    </location>
</feature>
<dbReference type="InterPro" id="IPR003760">
    <property type="entry name" value="PnrA-like"/>
</dbReference>
<dbReference type="PANTHER" id="PTHR34296">
    <property type="entry name" value="TRANSCRIPTIONAL ACTIVATOR PROTEIN MED"/>
    <property type="match status" value="1"/>
</dbReference>
<dbReference type="PANTHER" id="PTHR34296:SF2">
    <property type="entry name" value="ABC TRANSPORTER GUANOSINE-BINDING PROTEIN NUPN"/>
    <property type="match status" value="1"/>
</dbReference>
<keyword evidence="9" id="KW-1185">Reference proteome</keyword>
<evidence type="ECO:0000256" key="3">
    <source>
        <dbReference type="ARBA" id="ARBA00022475"/>
    </source>
</evidence>
<gene>
    <name evidence="8" type="ORF">CCE28_04475</name>
</gene>
<evidence type="ECO:0000256" key="6">
    <source>
        <dbReference type="ARBA" id="ARBA00023288"/>
    </source>
</evidence>
<keyword evidence="4" id="KW-0732">Signal</keyword>
<evidence type="ECO:0000256" key="5">
    <source>
        <dbReference type="ARBA" id="ARBA00023136"/>
    </source>
</evidence>
<keyword evidence="3" id="KW-1003">Cell membrane</keyword>
<comment type="subcellular location">
    <subcellularLocation>
        <location evidence="1">Cell membrane</location>
        <topology evidence="1">Lipid-anchor</topology>
    </subcellularLocation>
</comment>
<dbReference type="OrthoDB" id="9769871at2"/>
<sequence>MLRKITSLLLVGLLLVGLLAGCGAKPEEPQTEEPAKEEALKIAMVTDVGGVNDKSFNQSAWEGLQKAENELGVKPGYQESKQEADYSSNLELLTDAGNDLVWGIGFLMGSQVEQAAKDYPEQKFAIIDNYYENPSENLLGITFKEQEASFLVGYIAGKMTKTNKVGFIGGMDFAVIHRFDYGFKAGVKHANPDAEILSQYAGAFDKPAIGRSIAESMYAKDADIIFHAAGDTGNGMIEVAKEKGKYAIGVDKDQNPDAPENVITSAVKRVDNAIYNVAKDLKEGNFKGGTNITYGLAEGGVDIAPSSDKLVPKEILDEVAKLKEQIIAGEIKVPANKEEFEAMK</sequence>
<dbReference type="PROSITE" id="PS51257">
    <property type="entry name" value="PROKAR_LIPOPROTEIN"/>
    <property type="match status" value="1"/>
</dbReference>
<name>A0A267MPH2_9FIRM</name>
<dbReference type="InterPro" id="IPR050957">
    <property type="entry name" value="BMP_lipoprotein"/>
</dbReference>
<dbReference type="GO" id="GO:0005886">
    <property type="term" value="C:plasma membrane"/>
    <property type="evidence" value="ECO:0007669"/>
    <property type="project" value="UniProtKB-SubCell"/>
</dbReference>
<dbReference type="AlphaFoldDB" id="A0A267MPH2"/>
<evidence type="ECO:0000313" key="8">
    <source>
        <dbReference type="EMBL" id="PAB60798.1"/>
    </source>
</evidence>